<proteinExistence type="predicted"/>
<evidence type="ECO:0000313" key="1">
    <source>
        <dbReference type="EMBL" id="VAW34818.1"/>
    </source>
</evidence>
<dbReference type="AlphaFoldDB" id="A0A3B0UUU3"/>
<feature type="non-terminal residue" evidence="1">
    <location>
        <position position="1"/>
    </location>
</feature>
<gene>
    <name evidence="1" type="ORF">MNBD_DELTA02-892</name>
</gene>
<organism evidence="1">
    <name type="scientific">hydrothermal vent metagenome</name>
    <dbReference type="NCBI Taxonomy" id="652676"/>
    <lineage>
        <taxon>unclassified sequences</taxon>
        <taxon>metagenomes</taxon>
        <taxon>ecological metagenomes</taxon>
    </lineage>
</organism>
<protein>
    <submittedName>
        <fullName evidence="1">Uncharacterized protein</fullName>
    </submittedName>
</protein>
<sequence length="50" mass="5584">PAAEAKKGLLLEVVANDTTWMGIEIDGREQREALLQPGETARWRAAKVFF</sequence>
<name>A0A3B0UUU3_9ZZZZ</name>
<accession>A0A3B0UUU3</accession>
<dbReference type="EMBL" id="UOEZ01000010">
    <property type="protein sequence ID" value="VAW34818.1"/>
    <property type="molecule type" value="Genomic_DNA"/>
</dbReference>
<reference evidence="1" key="1">
    <citation type="submission" date="2018-06" db="EMBL/GenBank/DDBJ databases">
        <authorList>
            <person name="Zhirakovskaya E."/>
        </authorList>
    </citation>
    <scope>NUCLEOTIDE SEQUENCE</scope>
</reference>